<evidence type="ECO:0000256" key="6">
    <source>
        <dbReference type="SAM" id="MobiDB-lite"/>
    </source>
</evidence>
<name>A0ABD0JCD4_9CAEN</name>
<dbReference type="CDD" id="cd12325">
    <property type="entry name" value="RRM1_hnRNPA_hnRNPD_like"/>
    <property type="match status" value="1"/>
</dbReference>
<keyword evidence="2" id="KW-0963">Cytoplasm</keyword>
<dbReference type="GO" id="GO:0005737">
    <property type="term" value="C:cytoplasm"/>
    <property type="evidence" value="ECO:0007669"/>
    <property type="project" value="UniProtKB-SubCell"/>
</dbReference>
<dbReference type="GO" id="GO:0003723">
    <property type="term" value="F:RNA binding"/>
    <property type="evidence" value="ECO:0007669"/>
    <property type="project" value="UniProtKB-UniRule"/>
</dbReference>
<dbReference type="PANTHER" id="PTHR48032">
    <property type="entry name" value="RNA-BINDING PROTEIN MUSASHI HOMOLOG RBP6"/>
    <property type="match status" value="1"/>
</dbReference>
<dbReference type="EMBL" id="JACVVK020000500">
    <property type="protein sequence ID" value="KAK7469889.1"/>
    <property type="molecule type" value="Genomic_DNA"/>
</dbReference>
<protein>
    <recommendedName>
        <fullName evidence="7">RRM domain-containing protein</fullName>
    </recommendedName>
</protein>
<feature type="compositionally biased region" description="Gly residues" evidence="6">
    <location>
        <begin position="389"/>
        <end position="399"/>
    </location>
</feature>
<gene>
    <name evidence="8" type="ORF">BaRGS_00036109</name>
</gene>
<accession>A0ABD0JCD4</accession>
<reference evidence="8 9" key="1">
    <citation type="journal article" date="2023" name="Sci. Data">
        <title>Genome assembly of the Korean intertidal mud-creeper Batillaria attramentaria.</title>
        <authorList>
            <person name="Patra A.K."/>
            <person name="Ho P.T."/>
            <person name="Jun S."/>
            <person name="Lee S.J."/>
            <person name="Kim Y."/>
            <person name="Won Y.J."/>
        </authorList>
    </citation>
    <scope>NUCLEOTIDE SEQUENCE [LARGE SCALE GENOMIC DNA]</scope>
    <source>
        <strain evidence="8">Wonlab-2016</strain>
    </source>
</reference>
<sequence>MGGREEAGKIFVGGLSWNTDQDSLQSYFSQFGEITDCIVMKNPQTGKSRGFGFVTFKDPSTVEVILASKTHSIDGRTVDAKACNARGSNPRVCSFTSTCTCLPNNADEDVIRNSFAQFGNVTEVVIMYDHEKGRSRGFGFLTFDNEDSVEQACSEHYVDVNGKQVECKKDGWGGQQGGWNQGWGNQGWGNQGYGQQGWGQGGYSNGWGPQGEGMVGMAPGAFGGGMGPMGPGSNANMNSEAPARAVVGSGDGVGSKAEGQARAHKEWDMAATVDTVNRGKVREANREWDMAGYGGAQGGQADGQQGGSYGYGYGDGQYGGQGGQQGGYGGQQGGYGAQQGAYGGGAQPAGYGGAQPNGQSGTPSAGAGAGAPAGAGMGGGYQNRQAPGNTGGAGRGGGSQNFHPYSR</sequence>
<dbReference type="FunFam" id="3.30.70.330:FF:000025">
    <property type="entry name" value="RNA-binding protein Musashi homolog 2 isoform X1"/>
    <property type="match status" value="1"/>
</dbReference>
<evidence type="ECO:0000313" key="9">
    <source>
        <dbReference type="Proteomes" id="UP001519460"/>
    </source>
</evidence>
<feature type="domain" description="RRM" evidence="7">
    <location>
        <begin position="8"/>
        <end position="90"/>
    </location>
</feature>
<feature type="region of interest" description="Disordered" evidence="6">
    <location>
        <begin position="245"/>
        <end position="270"/>
    </location>
</feature>
<dbReference type="InterPro" id="IPR012677">
    <property type="entry name" value="Nucleotide-bd_a/b_plait_sf"/>
</dbReference>
<evidence type="ECO:0000256" key="1">
    <source>
        <dbReference type="ARBA" id="ARBA00004496"/>
    </source>
</evidence>
<dbReference type="AlphaFoldDB" id="A0ABD0JCD4"/>
<feature type="compositionally biased region" description="Basic and acidic residues" evidence="6">
    <location>
        <begin position="259"/>
        <end position="268"/>
    </location>
</feature>
<feature type="region of interest" description="Disordered" evidence="6">
    <location>
        <begin position="348"/>
        <end position="407"/>
    </location>
</feature>
<dbReference type="Pfam" id="PF00076">
    <property type="entry name" value="RRM_1"/>
    <property type="match status" value="2"/>
</dbReference>
<keyword evidence="9" id="KW-1185">Reference proteome</keyword>
<evidence type="ECO:0000256" key="3">
    <source>
        <dbReference type="ARBA" id="ARBA00022737"/>
    </source>
</evidence>
<organism evidence="8 9">
    <name type="scientific">Batillaria attramentaria</name>
    <dbReference type="NCBI Taxonomy" id="370345"/>
    <lineage>
        <taxon>Eukaryota</taxon>
        <taxon>Metazoa</taxon>
        <taxon>Spiralia</taxon>
        <taxon>Lophotrochozoa</taxon>
        <taxon>Mollusca</taxon>
        <taxon>Gastropoda</taxon>
        <taxon>Caenogastropoda</taxon>
        <taxon>Sorbeoconcha</taxon>
        <taxon>Cerithioidea</taxon>
        <taxon>Batillariidae</taxon>
        <taxon>Batillaria</taxon>
    </lineage>
</organism>
<dbReference type="PROSITE" id="PS50102">
    <property type="entry name" value="RRM"/>
    <property type="match status" value="2"/>
</dbReference>
<comment type="subcellular location">
    <subcellularLocation>
        <location evidence="1">Cytoplasm</location>
    </subcellularLocation>
</comment>
<dbReference type="Gene3D" id="3.30.70.330">
    <property type="match status" value="2"/>
</dbReference>
<proteinExistence type="predicted"/>
<keyword evidence="4 5" id="KW-0694">RNA-binding</keyword>
<dbReference type="SUPFAM" id="SSF54928">
    <property type="entry name" value="RNA-binding domain, RBD"/>
    <property type="match status" value="2"/>
</dbReference>
<dbReference type="Proteomes" id="UP001519460">
    <property type="component" value="Unassembled WGS sequence"/>
</dbReference>
<evidence type="ECO:0000256" key="5">
    <source>
        <dbReference type="PROSITE-ProRule" id="PRU00176"/>
    </source>
</evidence>
<feature type="domain" description="RRM" evidence="7">
    <location>
        <begin position="102"/>
        <end position="171"/>
    </location>
</feature>
<feature type="compositionally biased region" description="Gly residues" evidence="6">
    <location>
        <begin position="367"/>
        <end position="381"/>
    </location>
</feature>
<dbReference type="PANTHER" id="PTHR48032:SF18">
    <property type="entry name" value="RRM DOMAIN-CONTAINING PROTEIN"/>
    <property type="match status" value="1"/>
</dbReference>
<dbReference type="SMART" id="SM00360">
    <property type="entry name" value="RRM"/>
    <property type="match status" value="2"/>
</dbReference>
<dbReference type="InterPro" id="IPR000504">
    <property type="entry name" value="RRM_dom"/>
</dbReference>
<evidence type="ECO:0000256" key="4">
    <source>
        <dbReference type="ARBA" id="ARBA00022884"/>
    </source>
</evidence>
<evidence type="ECO:0000256" key="2">
    <source>
        <dbReference type="ARBA" id="ARBA00022490"/>
    </source>
</evidence>
<keyword evidence="3" id="KW-0677">Repeat</keyword>
<evidence type="ECO:0000259" key="7">
    <source>
        <dbReference type="PROSITE" id="PS50102"/>
    </source>
</evidence>
<dbReference type="InterPro" id="IPR035979">
    <property type="entry name" value="RBD_domain_sf"/>
</dbReference>
<evidence type="ECO:0000313" key="8">
    <source>
        <dbReference type="EMBL" id="KAK7469889.1"/>
    </source>
</evidence>
<comment type="caution">
    <text evidence="8">The sequence shown here is derived from an EMBL/GenBank/DDBJ whole genome shotgun (WGS) entry which is preliminary data.</text>
</comment>